<protein>
    <submittedName>
        <fullName evidence="1">Uncharacterized protein</fullName>
    </submittedName>
</protein>
<gene>
    <name evidence="1" type="ORF">CVT24_004387</name>
</gene>
<dbReference type="InParanoid" id="A0A409VA01"/>
<reference evidence="1 2" key="1">
    <citation type="journal article" date="2018" name="Evol. Lett.">
        <title>Horizontal gene cluster transfer increased hallucinogenic mushroom diversity.</title>
        <authorList>
            <person name="Reynolds H.T."/>
            <person name="Vijayakumar V."/>
            <person name="Gluck-Thaler E."/>
            <person name="Korotkin H.B."/>
            <person name="Matheny P.B."/>
            <person name="Slot J.C."/>
        </authorList>
    </citation>
    <scope>NUCLEOTIDE SEQUENCE [LARGE SCALE GENOMIC DNA]</scope>
    <source>
        <strain evidence="1 2">2629</strain>
    </source>
</reference>
<keyword evidence="2" id="KW-1185">Reference proteome</keyword>
<evidence type="ECO:0000313" key="2">
    <source>
        <dbReference type="Proteomes" id="UP000284842"/>
    </source>
</evidence>
<sequence>MKPDTYRIRIGSVKLAITVASMASPPPPPRYTAIVRHLIRCPPELVHEIIGDLSIAKILDILTIHNNAYLDQCVSSHLVLGDIFPTQVLAEAKEYFRIYTRLAAMTNRQRRMKPEPGMRLLSFDGVQFRSQKRDILQILREPVLQRMEAYHPFIPVLQYYASKPIPDGSSWKTLDSAAQIAEVFKTLDEAEVKVRTKKAEQLERMVDLVKGHPGKLRTRNDWSQEIRKNSQHLAHTLMTWKKDMQRRSEIAPSRIIASSVFSATDLYLIPYDRFLRSFIKVLKNYPSSNLPGYLKDRMQYEGKTAHEYPEEMEFVLEGMEFIFPRDVEINEQQPQARTRFTLFSTGKETISKGYSQPIFDSSYVCERDSRDPVVGFIPAADKELDWLESFLRICKYMSSMQLEMKPGQSVAEFWAIHT</sequence>
<comment type="caution">
    <text evidence="1">The sequence shown here is derived from an EMBL/GenBank/DDBJ whole genome shotgun (WGS) entry which is preliminary data.</text>
</comment>
<dbReference type="EMBL" id="NHTK01006116">
    <property type="protein sequence ID" value="PPQ63634.1"/>
    <property type="molecule type" value="Genomic_DNA"/>
</dbReference>
<organism evidence="1 2">
    <name type="scientific">Panaeolus cyanescens</name>
    <dbReference type="NCBI Taxonomy" id="181874"/>
    <lineage>
        <taxon>Eukaryota</taxon>
        <taxon>Fungi</taxon>
        <taxon>Dikarya</taxon>
        <taxon>Basidiomycota</taxon>
        <taxon>Agaricomycotina</taxon>
        <taxon>Agaricomycetes</taxon>
        <taxon>Agaricomycetidae</taxon>
        <taxon>Agaricales</taxon>
        <taxon>Agaricineae</taxon>
        <taxon>Galeropsidaceae</taxon>
        <taxon>Panaeolus</taxon>
    </lineage>
</organism>
<dbReference type="OrthoDB" id="3478523at2759"/>
<accession>A0A409VA01</accession>
<dbReference type="Proteomes" id="UP000284842">
    <property type="component" value="Unassembled WGS sequence"/>
</dbReference>
<dbReference type="AlphaFoldDB" id="A0A409VA01"/>
<name>A0A409VA01_9AGAR</name>
<proteinExistence type="predicted"/>
<evidence type="ECO:0000313" key="1">
    <source>
        <dbReference type="EMBL" id="PPQ63634.1"/>
    </source>
</evidence>